<dbReference type="EMBL" id="VBUT01000014">
    <property type="protein sequence ID" value="TLF72861.1"/>
    <property type="molecule type" value="Genomic_DNA"/>
</dbReference>
<protein>
    <submittedName>
        <fullName evidence="1">Uncharacterized protein</fullName>
    </submittedName>
</protein>
<dbReference type="EMBL" id="VBUU01000014">
    <property type="protein sequence ID" value="TLG09544.1"/>
    <property type="molecule type" value="Genomic_DNA"/>
</dbReference>
<dbReference type="Proteomes" id="UP000308349">
    <property type="component" value="Unassembled WGS sequence"/>
</dbReference>
<comment type="caution">
    <text evidence="1">The sequence shown here is derived from an EMBL/GenBank/DDBJ whole genome shotgun (WGS) entry which is preliminary data.</text>
</comment>
<evidence type="ECO:0000313" key="4">
    <source>
        <dbReference type="Proteomes" id="UP000308349"/>
    </source>
</evidence>
<evidence type="ECO:0000313" key="2">
    <source>
        <dbReference type="EMBL" id="TLG09544.1"/>
    </source>
</evidence>
<reference evidence="3 4" key="1">
    <citation type="submission" date="2019-05" db="EMBL/GenBank/DDBJ databases">
        <title>Genomes sequences of two Nocardia cyriacigeorgica environmental isolates, type strains Nocardia asteroides ATCC 19247 and Nocardia cyriacigeorgica DSM 44484.</title>
        <authorList>
            <person name="Vautrin F."/>
            <person name="Bergeron E."/>
            <person name="Dubost A."/>
            <person name="Abrouk D."/>
            <person name="Rodriguez Nava V."/>
            <person name="Pujic P."/>
        </authorList>
    </citation>
    <scope>NUCLEOTIDE SEQUENCE [LARGE SCALE GENOMIC DNA]</scope>
    <source>
        <strain evidence="2 4">EML 1456</strain>
        <strain evidence="1 3">EML 446</strain>
    </source>
</reference>
<dbReference type="Proteomes" id="UP000306378">
    <property type="component" value="Unassembled WGS sequence"/>
</dbReference>
<proteinExistence type="predicted"/>
<gene>
    <name evidence="1" type="ORF">FEK34_27935</name>
    <name evidence="2" type="ORF">FEK35_14965</name>
</gene>
<accession>A0A5R8NAX1</accession>
<dbReference type="OrthoDB" id="4554885at2"/>
<evidence type="ECO:0000313" key="1">
    <source>
        <dbReference type="EMBL" id="TLF72861.1"/>
    </source>
</evidence>
<sequence length="109" mass="11586">MAAEDVIDKIIGAVEGVTGLRPATPIVRENATWWPWDARKYAVDLTEDAVQVRVVASSLPLPPLLDLAGKAIGPVLAGTPWERATLRLVVTELDAAAFTEEGTVGQVTP</sequence>
<organism evidence="1 3">
    <name type="scientific">Nocardia cyriacigeorgica</name>
    <dbReference type="NCBI Taxonomy" id="135487"/>
    <lineage>
        <taxon>Bacteria</taxon>
        <taxon>Bacillati</taxon>
        <taxon>Actinomycetota</taxon>
        <taxon>Actinomycetes</taxon>
        <taxon>Mycobacteriales</taxon>
        <taxon>Nocardiaceae</taxon>
        <taxon>Nocardia</taxon>
    </lineage>
</organism>
<evidence type="ECO:0000313" key="3">
    <source>
        <dbReference type="Proteomes" id="UP000306378"/>
    </source>
</evidence>
<name>A0A5R8NAX1_9NOCA</name>
<dbReference type="RefSeq" id="WP_138452713.1">
    <property type="nucleotide sequence ID" value="NZ_VBUT01000014.1"/>
</dbReference>
<dbReference type="AlphaFoldDB" id="A0A5R8NAX1"/>